<name>A0ABW5STG7_9BACL</name>
<gene>
    <name evidence="3" type="ORF">ACFSVM_15660</name>
</gene>
<accession>A0ABW5STG7</accession>
<organism evidence="3 4">
    <name type="scientific">Paenibacillus shunpengii</name>
    <dbReference type="NCBI Taxonomy" id="2054424"/>
    <lineage>
        <taxon>Bacteria</taxon>
        <taxon>Bacillati</taxon>
        <taxon>Bacillota</taxon>
        <taxon>Bacilli</taxon>
        <taxon>Bacillales</taxon>
        <taxon>Paenibacillaceae</taxon>
        <taxon>Paenibacillus</taxon>
    </lineage>
</organism>
<dbReference type="InterPro" id="IPR049349">
    <property type="entry name" value="DUF2264_N"/>
</dbReference>
<dbReference type="Pfam" id="PF10022">
    <property type="entry name" value="DUF2264"/>
    <property type="match status" value="1"/>
</dbReference>
<dbReference type="PANTHER" id="PTHR35339:SF4">
    <property type="entry name" value="LINALOOL DEHYDRATASE_ISOMERASE DOMAIN-CONTAINING PROTEIN"/>
    <property type="match status" value="1"/>
</dbReference>
<protein>
    <submittedName>
        <fullName evidence="3">DUF2264 domain-containing protein</fullName>
    </submittedName>
</protein>
<feature type="domain" description="DUF2264" evidence="1">
    <location>
        <begin position="16"/>
        <end position="356"/>
    </location>
</feature>
<evidence type="ECO:0000313" key="4">
    <source>
        <dbReference type="Proteomes" id="UP001597540"/>
    </source>
</evidence>
<proteinExistence type="predicted"/>
<dbReference type="PANTHER" id="PTHR35339">
    <property type="entry name" value="LINALOOL DEHYDRATASE_ISOMERASE DOMAIN-CONTAINING PROTEIN"/>
    <property type="match status" value="1"/>
</dbReference>
<evidence type="ECO:0000259" key="1">
    <source>
        <dbReference type="Pfam" id="PF10022"/>
    </source>
</evidence>
<feature type="domain" description="DUF2264" evidence="2">
    <location>
        <begin position="367"/>
        <end position="586"/>
    </location>
</feature>
<evidence type="ECO:0000259" key="2">
    <source>
        <dbReference type="Pfam" id="PF20938"/>
    </source>
</evidence>
<dbReference type="RefSeq" id="WP_090725652.1">
    <property type="nucleotide sequence ID" value="NZ_JBHUMJ010000003.1"/>
</dbReference>
<reference evidence="4" key="1">
    <citation type="journal article" date="2019" name="Int. J. Syst. Evol. Microbiol.">
        <title>The Global Catalogue of Microorganisms (GCM) 10K type strain sequencing project: providing services to taxonomists for standard genome sequencing and annotation.</title>
        <authorList>
            <consortium name="The Broad Institute Genomics Platform"/>
            <consortium name="The Broad Institute Genome Sequencing Center for Infectious Disease"/>
            <person name="Wu L."/>
            <person name="Ma J."/>
        </authorList>
    </citation>
    <scope>NUCLEOTIDE SEQUENCE [LARGE SCALE GENOMIC DNA]</scope>
    <source>
        <strain evidence="4">KCTC 33849</strain>
    </source>
</reference>
<dbReference type="PIRSF" id="PIRSF014753">
    <property type="entry name" value="UCP014753"/>
    <property type="match status" value="1"/>
</dbReference>
<comment type="caution">
    <text evidence="3">The sequence shown here is derived from an EMBL/GenBank/DDBJ whole genome shotgun (WGS) entry which is preliminary data.</text>
</comment>
<dbReference type="Proteomes" id="UP001597540">
    <property type="component" value="Unassembled WGS sequence"/>
</dbReference>
<dbReference type="Pfam" id="PF20938">
    <property type="entry name" value="DUF2264_C"/>
    <property type="match status" value="1"/>
</dbReference>
<dbReference type="EMBL" id="JBHUMJ010000003">
    <property type="protein sequence ID" value="MFD2701900.1"/>
    <property type="molecule type" value="Genomic_DNA"/>
</dbReference>
<evidence type="ECO:0000313" key="3">
    <source>
        <dbReference type="EMBL" id="MFD2701900.1"/>
    </source>
</evidence>
<sequence>MSRQKTAISSNPLKSKADMVKAVNQLCDPLIPYFSDSGALLDIGDTYSQTSRRVAQMEGCLRPLWGLAPLYAGGGSWDGWEIYIRGLINGSDPGHADYWGDISSYDQKQVEIASIALLLILAPEQSWNRLDEVERIRLADWLNQTNARETVDTNWRFFRVLVNLALYKRGLKGDAKKMEEDLNRLDQFYISGGWYTDGDTDQIDYYVPFAFHYYSLIYAKQMENEDPIRSKLYKERASLFARDFIYWFGETGEAVAFGRSMTYRFAQSCFWGALAYAGVEAFPWGVVKGLLLRNLRWWFNQPIFSLEGILTIGYSYSNLNMSEGYNAPGSPYWAMKSFLPLALADDHPFWQSEELPLPHLEQKSVQREARMILTRENTGKHVIMFPAGQYAGFEPANNVAKYAKFAYSNIYGFSVSKGNYGLVQGAYDNSLALAEKDGLYRTRGKCDKFEISDSCVYAKWKPWRDVEVETWVIPGAPWHARVHKIRTARELDVAEGGFAFPKDQNGQGHADWNTIETDHEIAVLLPWGGTGIKRLLGTARPQIIHTEPNTNVCHPSTFLPTLTEELSPGVHWMASAVFVTPSPHSEQEYNLAPVLEVKGSQLLLKDGFSGSLLLHLDMQTL</sequence>
<dbReference type="InterPro" id="IPR049237">
    <property type="entry name" value="DUF2264_C"/>
</dbReference>
<dbReference type="InterPro" id="IPR016624">
    <property type="entry name" value="UCP014753"/>
</dbReference>
<keyword evidence="4" id="KW-1185">Reference proteome</keyword>